<dbReference type="PANTHER" id="PTHR42852:SF13">
    <property type="entry name" value="PROTEIN DIPZ"/>
    <property type="match status" value="1"/>
</dbReference>
<dbReference type="InterPro" id="IPR000866">
    <property type="entry name" value="AhpC/TSA"/>
</dbReference>
<dbReference type="eggNOG" id="COG0526">
    <property type="taxonomic scope" value="Bacteria"/>
</dbReference>
<dbReference type="Gene3D" id="3.40.30.10">
    <property type="entry name" value="Glutaredoxin"/>
    <property type="match status" value="1"/>
</dbReference>
<dbReference type="EMBL" id="AP009247">
    <property type="protein sequence ID" value="BAF61431.1"/>
    <property type="molecule type" value="Genomic_DNA"/>
</dbReference>
<protein>
    <submittedName>
        <fullName evidence="3">Thioredoxin</fullName>
    </submittedName>
</protein>
<dbReference type="CDD" id="cd02966">
    <property type="entry name" value="TlpA_like_family"/>
    <property type="match status" value="1"/>
</dbReference>
<dbReference type="STRING" id="412965.COSY_0304"/>
<dbReference type="Pfam" id="PF00578">
    <property type="entry name" value="AhpC-TSA"/>
    <property type="match status" value="1"/>
</dbReference>
<gene>
    <name evidence="3" type="ordered locus">COSY_0304</name>
</gene>
<accession>A5CX82</accession>
<dbReference type="HOGENOM" id="CLU_042529_11_2_6"/>
<dbReference type="InterPro" id="IPR036249">
    <property type="entry name" value="Thioredoxin-like_sf"/>
</dbReference>
<evidence type="ECO:0000259" key="2">
    <source>
        <dbReference type="PROSITE" id="PS51352"/>
    </source>
</evidence>
<dbReference type="SUPFAM" id="SSF52833">
    <property type="entry name" value="Thioredoxin-like"/>
    <property type="match status" value="1"/>
</dbReference>
<keyword evidence="1" id="KW-0676">Redox-active center</keyword>
<dbReference type="PROSITE" id="PS00194">
    <property type="entry name" value="THIOREDOXIN_1"/>
    <property type="match status" value="1"/>
</dbReference>
<sequence>MTKNSIIPTNYLFQLSNKIIKFSFICLLFVTLNIAQANNINDIVKSANDIWREERKIKVPNFYLTDLDDNIYTNKSTKGKYLVINFWATWCPPCLKEIPTFIKFYEKNKDRIIILGLNYEQADKIAIMEFTDTFMVNYPIVLFNDKNRTQFKKFGEIVGMPTTYIYGPNGNLVDYQIGEMNMKDLEKAISK</sequence>
<proteinExistence type="predicted"/>
<dbReference type="AlphaFoldDB" id="A5CX82"/>
<dbReference type="GO" id="GO:0015036">
    <property type="term" value="F:disulfide oxidoreductase activity"/>
    <property type="evidence" value="ECO:0007669"/>
    <property type="project" value="UniProtKB-ARBA"/>
</dbReference>
<dbReference type="PANTHER" id="PTHR42852">
    <property type="entry name" value="THIOL:DISULFIDE INTERCHANGE PROTEIN DSBE"/>
    <property type="match status" value="1"/>
</dbReference>
<dbReference type="GO" id="GO:0016209">
    <property type="term" value="F:antioxidant activity"/>
    <property type="evidence" value="ECO:0007669"/>
    <property type="project" value="InterPro"/>
</dbReference>
<evidence type="ECO:0000313" key="3">
    <source>
        <dbReference type="EMBL" id="BAF61431.1"/>
    </source>
</evidence>
<reference evidence="4" key="1">
    <citation type="journal article" date="2007" name="Curr. Biol.">
        <title>Reduced genome of the thioautotrophic intracellular symbiont in a deep-sea clam, Calyptogena okutanii.</title>
        <authorList>
            <person name="Kuwahara H."/>
            <person name="Yoshida T."/>
            <person name="Takaki Y."/>
            <person name="Shimamura S."/>
            <person name="Nishi S."/>
            <person name="Harada M."/>
            <person name="Matsuyama K."/>
            <person name="Takishita K."/>
            <person name="Kawato M."/>
            <person name="Uematsu K."/>
            <person name="Fujiwara Y."/>
            <person name="Sato T."/>
            <person name="Kato C."/>
            <person name="Kitagawa M."/>
            <person name="Kato I."/>
            <person name="Maruyama T."/>
        </authorList>
    </citation>
    <scope>NUCLEOTIDE SEQUENCE [LARGE SCALE GENOMIC DNA]</scope>
    <source>
        <strain evidence="4">HA</strain>
    </source>
</reference>
<dbReference type="InterPro" id="IPR050553">
    <property type="entry name" value="Thioredoxin_ResA/DsbE_sf"/>
</dbReference>
<dbReference type="KEGG" id="vok:COSY_0304"/>
<dbReference type="PROSITE" id="PS51352">
    <property type="entry name" value="THIOREDOXIN_2"/>
    <property type="match status" value="1"/>
</dbReference>
<feature type="domain" description="Thioredoxin" evidence="2">
    <location>
        <begin position="53"/>
        <end position="191"/>
    </location>
</feature>
<dbReference type="InterPro" id="IPR013766">
    <property type="entry name" value="Thioredoxin_domain"/>
</dbReference>
<evidence type="ECO:0000313" key="4">
    <source>
        <dbReference type="Proteomes" id="UP000000247"/>
    </source>
</evidence>
<evidence type="ECO:0000256" key="1">
    <source>
        <dbReference type="ARBA" id="ARBA00023284"/>
    </source>
</evidence>
<organism evidence="3 4">
    <name type="scientific">Vesicomyosocius okutanii subsp. Calyptogena okutanii (strain HA)</name>
    <dbReference type="NCBI Taxonomy" id="412965"/>
    <lineage>
        <taxon>Bacteria</taxon>
        <taxon>Pseudomonadati</taxon>
        <taxon>Pseudomonadota</taxon>
        <taxon>Gammaproteobacteria</taxon>
        <taxon>Candidatus Pseudothioglobaceae</taxon>
        <taxon>Candidatus Vesicomyidisocius</taxon>
    </lineage>
</organism>
<dbReference type="Proteomes" id="UP000000247">
    <property type="component" value="Chromosome"/>
</dbReference>
<dbReference type="OrthoDB" id="9796554at2"/>
<keyword evidence="4" id="KW-1185">Reference proteome</keyword>
<dbReference type="InterPro" id="IPR017937">
    <property type="entry name" value="Thioredoxin_CS"/>
</dbReference>
<name>A5CX82_VESOH</name>